<feature type="chain" id="PRO_5047415506" evidence="1">
    <location>
        <begin position="25"/>
        <end position="173"/>
    </location>
</feature>
<organism evidence="3 4">
    <name type="scientific">Asprobacillus argus</name>
    <dbReference type="NCBI Taxonomy" id="3076534"/>
    <lineage>
        <taxon>Bacteria</taxon>
        <taxon>Pseudomonadati</taxon>
        <taxon>Bacteroidota</taxon>
        <taxon>Flavobacteriia</taxon>
        <taxon>Flavobacteriales</taxon>
        <taxon>Flavobacteriaceae</taxon>
        <taxon>Asprobacillus</taxon>
    </lineage>
</organism>
<dbReference type="Gene3D" id="1.20.120.450">
    <property type="entry name" value="dinb family like domain"/>
    <property type="match status" value="1"/>
</dbReference>
<protein>
    <submittedName>
        <fullName evidence="3">DinB family protein</fullName>
    </submittedName>
</protein>
<evidence type="ECO:0000256" key="1">
    <source>
        <dbReference type="SAM" id="SignalP"/>
    </source>
</evidence>
<feature type="domain" description="DinB-like" evidence="2">
    <location>
        <begin position="38"/>
        <end position="151"/>
    </location>
</feature>
<dbReference type="InterPro" id="IPR034660">
    <property type="entry name" value="DinB/YfiT-like"/>
</dbReference>
<evidence type="ECO:0000259" key="2">
    <source>
        <dbReference type="Pfam" id="PF12867"/>
    </source>
</evidence>
<evidence type="ECO:0000313" key="4">
    <source>
        <dbReference type="Proteomes" id="UP001257277"/>
    </source>
</evidence>
<dbReference type="Pfam" id="PF12867">
    <property type="entry name" value="DinB_2"/>
    <property type="match status" value="1"/>
</dbReference>
<accession>A0ABU3LBV7</accession>
<dbReference type="EMBL" id="JAVTTO010000001">
    <property type="protein sequence ID" value="MDT7830893.1"/>
    <property type="molecule type" value="Genomic_DNA"/>
</dbReference>
<dbReference type="SUPFAM" id="SSF109854">
    <property type="entry name" value="DinB/YfiT-like putative metalloenzymes"/>
    <property type="match status" value="1"/>
</dbReference>
<keyword evidence="1" id="KW-0732">Signal</keyword>
<keyword evidence="4" id="KW-1185">Reference proteome</keyword>
<name>A0ABU3LBV7_9FLAO</name>
<dbReference type="RefSeq" id="WP_349240149.1">
    <property type="nucleotide sequence ID" value="NZ_JAVTTO010000001.1"/>
</dbReference>
<feature type="signal peptide" evidence="1">
    <location>
        <begin position="1"/>
        <end position="24"/>
    </location>
</feature>
<gene>
    <name evidence="3" type="ORF">RQM59_00790</name>
</gene>
<dbReference type="Proteomes" id="UP001257277">
    <property type="component" value="Unassembled WGS sequence"/>
</dbReference>
<sequence length="173" mass="19235">MKNSIIKKQSLLFLFVLAVNLTFAQVKPSQALKAWDNMSAMVIGTAEAMPANYYSFKPTKELRSFADQIGHTSGANYLFASVVKLTAPKPSPISGKKDKTNVVKDLKASFEFIKSGMKKLTQQDLNEEIKFFGSTMSRLQAILIMTSHLQREHGKTTIYTRLKNIAPAKSGGW</sequence>
<reference evidence="3 4" key="1">
    <citation type="submission" date="2023-09" db="EMBL/GenBank/DDBJ databases">
        <title>Novel taxa isolated from Blanes Bay.</title>
        <authorList>
            <person name="Rey-Velasco X."/>
            <person name="Lucena T."/>
        </authorList>
    </citation>
    <scope>NUCLEOTIDE SEQUENCE [LARGE SCALE GENOMIC DNA]</scope>
    <source>
        <strain evidence="3 4">S356</strain>
    </source>
</reference>
<comment type="caution">
    <text evidence="3">The sequence shown here is derived from an EMBL/GenBank/DDBJ whole genome shotgun (WGS) entry which is preliminary data.</text>
</comment>
<evidence type="ECO:0000313" key="3">
    <source>
        <dbReference type="EMBL" id="MDT7830893.1"/>
    </source>
</evidence>
<dbReference type="InterPro" id="IPR024775">
    <property type="entry name" value="DinB-like"/>
</dbReference>
<proteinExistence type="predicted"/>